<dbReference type="AlphaFoldDB" id="A0A934WZ27"/>
<name>A0A934WZ27_9BACT</name>
<sequence>MKKLLLLSFIIFMASMANGQSIKGTLYSSQDSLAIEGAHIINTTKSKMATSSAAGVFILEALPGDTMVISNINFNTRQFIVPEKKEVTIWLNPAEIQLKEVIVNNIPKSEADFRKKLIDMPMQDNGNFLPFGVTPGKPMGKIPVNYDRNVTNSVGYAINKPVSFIQKKLSKKYKAKRKYYETVASQGNTILAHKKFNRELVNSITGLEEEKLTKFIDFMDLDNSFIMNSSDYEIAARIISEFKSYQDQQMSDSVEKG</sequence>
<evidence type="ECO:0000256" key="1">
    <source>
        <dbReference type="SAM" id="SignalP"/>
    </source>
</evidence>
<feature type="chain" id="PRO_5037787156" description="Carboxypeptidase-like regulatory domain-containing protein" evidence="1">
    <location>
        <begin position="20"/>
        <end position="257"/>
    </location>
</feature>
<dbReference type="EMBL" id="JAEQBW010000005">
    <property type="protein sequence ID" value="MBK6265833.1"/>
    <property type="molecule type" value="Genomic_DNA"/>
</dbReference>
<dbReference type="SUPFAM" id="SSF49464">
    <property type="entry name" value="Carboxypeptidase regulatory domain-like"/>
    <property type="match status" value="1"/>
</dbReference>
<accession>A0A934WZ27</accession>
<organism evidence="2 3">
    <name type="scientific">Marivirga aurantiaca</name>
    <dbReference type="NCBI Taxonomy" id="2802615"/>
    <lineage>
        <taxon>Bacteria</taxon>
        <taxon>Pseudomonadati</taxon>
        <taxon>Bacteroidota</taxon>
        <taxon>Cytophagia</taxon>
        <taxon>Cytophagales</taxon>
        <taxon>Marivirgaceae</taxon>
        <taxon>Marivirga</taxon>
    </lineage>
</organism>
<evidence type="ECO:0008006" key="4">
    <source>
        <dbReference type="Google" id="ProtNLM"/>
    </source>
</evidence>
<comment type="caution">
    <text evidence="2">The sequence shown here is derived from an EMBL/GenBank/DDBJ whole genome shotgun (WGS) entry which is preliminary data.</text>
</comment>
<protein>
    <recommendedName>
        <fullName evidence="4">Carboxypeptidase-like regulatory domain-containing protein</fullName>
    </recommendedName>
</protein>
<evidence type="ECO:0000313" key="3">
    <source>
        <dbReference type="Proteomes" id="UP000611723"/>
    </source>
</evidence>
<reference evidence="2" key="1">
    <citation type="submission" date="2021-01" db="EMBL/GenBank/DDBJ databases">
        <title>Marivirga aurantiaca sp. nov., isolated from intertidal surface sediments.</title>
        <authorList>
            <person name="Zhang M."/>
        </authorList>
    </citation>
    <scope>NUCLEOTIDE SEQUENCE</scope>
    <source>
        <strain evidence="2">S37H4</strain>
    </source>
</reference>
<gene>
    <name evidence="2" type="ORF">JKA74_12385</name>
</gene>
<proteinExistence type="predicted"/>
<dbReference type="Proteomes" id="UP000611723">
    <property type="component" value="Unassembled WGS sequence"/>
</dbReference>
<keyword evidence="1" id="KW-0732">Signal</keyword>
<evidence type="ECO:0000313" key="2">
    <source>
        <dbReference type="EMBL" id="MBK6265833.1"/>
    </source>
</evidence>
<dbReference type="InterPro" id="IPR008969">
    <property type="entry name" value="CarboxyPept-like_regulatory"/>
</dbReference>
<feature type="signal peptide" evidence="1">
    <location>
        <begin position="1"/>
        <end position="19"/>
    </location>
</feature>
<keyword evidence="3" id="KW-1185">Reference proteome</keyword>